<dbReference type="RefSeq" id="WP_101780208.1">
    <property type="nucleotide sequence ID" value="NZ_NBUC01000111.1"/>
</dbReference>
<dbReference type="EMBL" id="NBUC01000111">
    <property type="protein sequence ID" value="PLT99482.1"/>
    <property type="molecule type" value="Genomic_DNA"/>
</dbReference>
<keyword evidence="5" id="KW-1185">Reference proteome</keyword>
<evidence type="ECO:0000256" key="1">
    <source>
        <dbReference type="SAM" id="MobiDB-lite"/>
    </source>
</evidence>
<feature type="chain" id="PRO_5045304010" description="EF-hand domain-containing protein" evidence="2">
    <location>
        <begin position="21"/>
        <end position="117"/>
    </location>
</feature>
<comment type="caution">
    <text evidence="4">The sequence shown here is derived from an EMBL/GenBank/DDBJ whole genome shotgun (WGS) entry which is preliminary data.</text>
</comment>
<feature type="domain" description="EF-hand" evidence="3">
    <location>
        <begin position="47"/>
        <end position="82"/>
    </location>
</feature>
<proteinExistence type="predicted"/>
<feature type="signal peptide" evidence="2">
    <location>
        <begin position="1"/>
        <end position="20"/>
    </location>
</feature>
<evidence type="ECO:0000259" key="3">
    <source>
        <dbReference type="PROSITE" id="PS50222"/>
    </source>
</evidence>
<dbReference type="Gene3D" id="1.10.238.10">
    <property type="entry name" value="EF-hand"/>
    <property type="match status" value="2"/>
</dbReference>
<accession>A0ABX4TI90</accession>
<dbReference type="PROSITE" id="PS50222">
    <property type="entry name" value="EF_HAND_2"/>
    <property type="match status" value="1"/>
</dbReference>
<reference evidence="4 5" key="1">
    <citation type="journal article" date="2018" name="FEMS Microbiol. Ecol.">
        <title>Co-invading symbiotic mutualists of Medicago polymorpha retain high ancestral diversity and contain diverse accessory genomes.</title>
        <authorList>
            <person name="Porter S.S."/>
            <person name="Faber-Hammond J.J."/>
            <person name="Friesen M.L."/>
        </authorList>
    </citation>
    <scope>NUCLEOTIDE SEQUENCE [LARGE SCALE GENOMIC DNA]</scope>
    <source>
        <strain evidence="4 5">Str16</strain>
    </source>
</reference>
<evidence type="ECO:0000256" key="2">
    <source>
        <dbReference type="SAM" id="SignalP"/>
    </source>
</evidence>
<keyword evidence="2" id="KW-0732">Signal</keyword>
<name>A0ABX4TI90_9HYPH</name>
<protein>
    <recommendedName>
        <fullName evidence="3">EF-hand domain-containing protein</fullName>
    </recommendedName>
</protein>
<organism evidence="4 5">
    <name type="scientific">Sinorhizobium medicae</name>
    <dbReference type="NCBI Taxonomy" id="110321"/>
    <lineage>
        <taxon>Bacteria</taxon>
        <taxon>Pseudomonadati</taxon>
        <taxon>Pseudomonadota</taxon>
        <taxon>Alphaproteobacteria</taxon>
        <taxon>Hyphomicrobiales</taxon>
        <taxon>Rhizobiaceae</taxon>
        <taxon>Sinorhizobium/Ensifer group</taxon>
        <taxon>Sinorhizobium</taxon>
    </lineage>
</organism>
<dbReference type="SUPFAM" id="SSF47473">
    <property type="entry name" value="EF-hand"/>
    <property type="match status" value="1"/>
</dbReference>
<sequence length="117" mass="12811">MRRGVLLAAFALSQAVPAAAQDQPRTMHQGQMDRLDRDGDGAVSRSEYQAFMMTAFAKLDGNKDGRLSSDEAAQVLNPQGFSATDVNGDGKISQTEFLNRVMDDFDRADRDGDGRLR</sequence>
<dbReference type="InterPro" id="IPR002048">
    <property type="entry name" value="EF_hand_dom"/>
</dbReference>
<evidence type="ECO:0000313" key="4">
    <source>
        <dbReference type="EMBL" id="PLT99482.1"/>
    </source>
</evidence>
<dbReference type="Proteomes" id="UP001190825">
    <property type="component" value="Unassembled WGS sequence"/>
</dbReference>
<feature type="compositionally biased region" description="Basic and acidic residues" evidence="1">
    <location>
        <begin position="31"/>
        <end position="40"/>
    </location>
</feature>
<dbReference type="Pfam" id="PF13202">
    <property type="entry name" value="EF-hand_5"/>
    <property type="match status" value="3"/>
</dbReference>
<feature type="region of interest" description="Disordered" evidence="1">
    <location>
        <begin position="19"/>
        <end position="41"/>
    </location>
</feature>
<evidence type="ECO:0000313" key="5">
    <source>
        <dbReference type="Proteomes" id="UP001190825"/>
    </source>
</evidence>
<gene>
    <name evidence="4" type="ORF">BMJ33_23075</name>
</gene>
<dbReference type="InterPro" id="IPR011992">
    <property type="entry name" value="EF-hand-dom_pair"/>
</dbReference>